<dbReference type="EMBL" id="JALJRB010000019">
    <property type="protein sequence ID" value="MCJ8501999.1"/>
    <property type="molecule type" value="Genomic_DNA"/>
</dbReference>
<evidence type="ECO:0000313" key="1">
    <source>
        <dbReference type="EMBL" id="MCJ8501999.1"/>
    </source>
</evidence>
<keyword evidence="2" id="KW-1185">Reference proteome</keyword>
<sequence>MAAAFRARWDDHFSCPPHFEDPPEPDQINRIGIGIAIERKGDASVLGFEEIDFDPDASKSRKPMHRAIIVQSKRLVRVQQKPVMKIDGEQFRGQWRAVNLPKNE</sequence>
<dbReference type="AlphaFoldDB" id="A0AA41R442"/>
<protein>
    <submittedName>
        <fullName evidence="1">Uncharacterized protein</fullName>
    </submittedName>
</protein>
<dbReference type="Proteomes" id="UP001165427">
    <property type="component" value="Unassembled WGS sequence"/>
</dbReference>
<gene>
    <name evidence="1" type="ORF">MRX98_15555</name>
</gene>
<comment type="caution">
    <text evidence="1">The sequence shown here is derived from an EMBL/GenBank/DDBJ whole genome shotgun (WGS) entry which is preliminary data.</text>
</comment>
<proteinExistence type="predicted"/>
<evidence type="ECO:0000313" key="2">
    <source>
        <dbReference type="Proteomes" id="UP001165427"/>
    </source>
</evidence>
<reference evidence="1" key="1">
    <citation type="submission" date="2022-04" db="EMBL/GenBank/DDBJ databases">
        <title>Desulfatitalea alkaliphila sp. nov., a novel anaerobic sulfate-reducing bacterium isolated from terrestrial mud volcano, Taman Peninsula, Russia.</title>
        <authorList>
            <person name="Khomyakova M.A."/>
            <person name="Merkel A.Y."/>
            <person name="Slobodkin A.I."/>
        </authorList>
    </citation>
    <scope>NUCLEOTIDE SEQUENCE</scope>
    <source>
        <strain evidence="1">M08but</strain>
    </source>
</reference>
<organism evidence="1 2">
    <name type="scientific">Desulfatitalea alkaliphila</name>
    <dbReference type="NCBI Taxonomy" id="2929485"/>
    <lineage>
        <taxon>Bacteria</taxon>
        <taxon>Pseudomonadati</taxon>
        <taxon>Thermodesulfobacteriota</taxon>
        <taxon>Desulfobacteria</taxon>
        <taxon>Desulfobacterales</taxon>
        <taxon>Desulfosarcinaceae</taxon>
        <taxon>Desulfatitalea</taxon>
    </lineage>
</organism>
<accession>A0AA41R442</accession>
<dbReference type="RefSeq" id="WP_246911670.1">
    <property type="nucleotide sequence ID" value="NZ_JALJRB010000019.1"/>
</dbReference>
<name>A0AA41R442_9BACT</name>